<gene>
    <name evidence="1" type="ORF">GONAM_02_01710</name>
</gene>
<dbReference type="Proteomes" id="UP000035058">
    <property type="component" value="Unassembled WGS sequence"/>
</dbReference>
<comment type="caution">
    <text evidence="1">The sequence shown here is derived from an EMBL/GenBank/DDBJ whole genome shotgun (WGS) entry which is preliminary data.</text>
</comment>
<dbReference type="SUPFAM" id="SSF56349">
    <property type="entry name" value="DNA breaking-rejoining enzymes"/>
    <property type="match status" value="1"/>
</dbReference>
<evidence type="ECO:0000313" key="2">
    <source>
        <dbReference type="Proteomes" id="UP000035058"/>
    </source>
</evidence>
<dbReference type="AlphaFoldDB" id="K6VR11"/>
<keyword evidence="2" id="KW-1185">Reference proteome</keyword>
<name>K6VR11_9ACTN</name>
<reference evidence="1 2" key="1">
    <citation type="submission" date="2012-08" db="EMBL/GenBank/DDBJ databases">
        <title>Whole genome shotgun sequence of Gordonia namibiensis NBRC 108229.</title>
        <authorList>
            <person name="Isaki-Nakamura S."/>
            <person name="Hosoyama A."/>
            <person name="Tsuchikane K."/>
            <person name="Katsumata H."/>
            <person name="Baba S."/>
            <person name="Yamazaki S."/>
            <person name="Fujita N."/>
        </authorList>
    </citation>
    <scope>NUCLEOTIDE SEQUENCE [LARGE SCALE GENOMIC DNA]</scope>
    <source>
        <strain evidence="1 2">NBRC 108229</strain>
    </source>
</reference>
<evidence type="ECO:0008006" key="3">
    <source>
        <dbReference type="Google" id="ProtNLM"/>
    </source>
</evidence>
<evidence type="ECO:0000313" key="1">
    <source>
        <dbReference type="EMBL" id="GAB98648.1"/>
    </source>
</evidence>
<sequence length="506" mass="56993">MTTIEPRRRNTVRGRPKATDGQLECVRCQRHMRKAAVTWPDGKVCNSCFYDATSLFGSCPSCGMERMLPGRLEIGDQPVCRDCARIRQDYHCRSCGQEARPYRRGICARCTLRADLEHDLIRDDTPSEVATLIHALCSADRPESVLTWKRSAKVQPLLSAVASGATALTHEGLDAYEPTGRHVEHLRSILVHHKALPPLDKYIAYFTRWLEDKLAAVENDEIKRPVRQFATWHHLRRINELALAGKPTRGPVHTSKQEITETLRFLEWLDAEQGRTIATCVQQDVDQWVMPGPTTRHAIRTFLIWAAKSRINRSVTLGFRQARSVRLLTQEERLAWIQELLQGDSESLPYRVAGTLLPLYAQPLVKVAEFPMEKVVITPDGLALQLGDPLSPVPEPFSALLREHISRRPNLRTTGAGSPWLFPGFRPGEHIHPNTLMDRLRSLGIDLLGARNTALRELVAQVPAPVVAEMLGYSDQVTQRHASLAAGPWQRYASTDPRQVGRRDTS</sequence>
<dbReference type="InterPro" id="IPR011010">
    <property type="entry name" value="DNA_brk_join_enz"/>
</dbReference>
<accession>K6VR11</accession>
<organism evidence="1 2">
    <name type="scientific">Gordonia namibiensis NBRC 108229</name>
    <dbReference type="NCBI Taxonomy" id="1208314"/>
    <lineage>
        <taxon>Bacteria</taxon>
        <taxon>Bacillati</taxon>
        <taxon>Actinomycetota</taxon>
        <taxon>Actinomycetes</taxon>
        <taxon>Mycobacteriales</taxon>
        <taxon>Gordoniaceae</taxon>
        <taxon>Gordonia</taxon>
    </lineage>
</organism>
<proteinExistence type="predicted"/>
<dbReference type="EMBL" id="BAHE01000002">
    <property type="protein sequence ID" value="GAB98648.1"/>
    <property type="molecule type" value="Genomic_DNA"/>
</dbReference>
<protein>
    <recommendedName>
        <fullName evidence="3">Recombinase XerD</fullName>
    </recommendedName>
</protein>
<dbReference type="GO" id="GO:0003677">
    <property type="term" value="F:DNA binding"/>
    <property type="evidence" value="ECO:0007669"/>
    <property type="project" value="InterPro"/>
</dbReference>